<dbReference type="AlphaFoldDB" id="A0A895YHP1"/>
<protein>
    <submittedName>
        <fullName evidence="1">Uncharacterized protein</fullName>
    </submittedName>
</protein>
<dbReference type="RefSeq" id="WP_239675769.1">
    <property type="nucleotide sequence ID" value="NZ_CP070499.1"/>
</dbReference>
<evidence type="ECO:0000313" key="1">
    <source>
        <dbReference type="EMBL" id="QSB13670.1"/>
    </source>
</evidence>
<dbReference type="KEGG" id="nhy:JQS43_19130"/>
<dbReference type="Proteomes" id="UP000662857">
    <property type="component" value="Chromosome"/>
</dbReference>
<organism evidence="1 2">
    <name type="scientific">Natronosporangium hydrolyticum</name>
    <dbReference type="NCBI Taxonomy" id="2811111"/>
    <lineage>
        <taxon>Bacteria</taxon>
        <taxon>Bacillati</taxon>
        <taxon>Actinomycetota</taxon>
        <taxon>Actinomycetes</taxon>
        <taxon>Micromonosporales</taxon>
        <taxon>Micromonosporaceae</taxon>
        <taxon>Natronosporangium</taxon>
    </lineage>
</organism>
<proteinExistence type="predicted"/>
<reference evidence="1" key="1">
    <citation type="submission" date="2021-02" db="EMBL/GenBank/DDBJ databases">
        <title>Natrosporangium hydrolyticum gen. nov., sp. nov, a haloalkaliphilic actinobacterium from a soda solonchak soil.</title>
        <authorList>
            <person name="Sorokin D.Y."/>
            <person name="Khijniak T.V."/>
            <person name="Zakharycheva A.P."/>
            <person name="Boueva O.V."/>
            <person name="Ariskina E.V."/>
            <person name="Hahnke R.L."/>
            <person name="Bunk B."/>
            <person name="Sproer C."/>
            <person name="Schumann P."/>
            <person name="Evtushenko L.I."/>
            <person name="Kublanov I.V."/>
        </authorList>
    </citation>
    <scope>NUCLEOTIDE SEQUENCE</scope>
    <source>
        <strain evidence="1">DSM 106523</strain>
    </source>
</reference>
<name>A0A895YHP1_9ACTN</name>
<dbReference type="EMBL" id="CP070499">
    <property type="protein sequence ID" value="QSB13670.1"/>
    <property type="molecule type" value="Genomic_DNA"/>
</dbReference>
<sequence length="50" mass="5083">MNSVTTNGRPAAARGARRAAAIMSLLTDSPGESVMKLMIGACLVGSVVIH</sequence>
<gene>
    <name evidence="1" type="ORF">JQS43_19130</name>
</gene>
<accession>A0A895YHP1</accession>
<keyword evidence="2" id="KW-1185">Reference proteome</keyword>
<evidence type="ECO:0000313" key="2">
    <source>
        <dbReference type="Proteomes" id="UP000662857"/>
    </source>
</evidence>